<reference evidence="1" key="1">
    <citation type="submission" date="2014-09" db="EMBL/GenBank/DDBJ databases">
        <authorList>
            <person name="Magalhaes I.L.F."/>
            <person name="Oliveira U."/>
            <person name="Santos F.R."/>
            <person name="Vidigal T.H.D.A."/>
            <person name="Brescovit A.D."/>
            <person name="Santos A.J."/>
        </authorList>
    </citation>
    <scope>NUCLEOTIDE SEQUENCE</scope>
    <source>
        <tissue evidence="1">Shoot tissue taken approximately 20 cm above the soil surface</tissue>
    </source>
</reference>
<dbReference type="AlphaFoldDB" id="A0A0A9H6H6"/>
<organism evidence="1">
    <name type="scientific">Arundo donax</name>
    <name type="common">Giant reed</name>
    <name type="synonym">Donax arundinaceus</name>
    <dbReference type="NCBI Taxonomy" id="35708"/>
    <lineage>
        <taxon>Eukaryota</taxon>
        <taxon>Viridiplantae</taxon>
        <taxon>Streptophyta</taxon>
        <taxon>Embryophyta</taxon>
        <taxon>Tracheophyta</taxon>
        <taxon>Spermatophyta</taxon>
        <taxon>Magnoliopsida</taxon>
        <taxon>Liliopsida</taxon>
        <taxon>Poales</taxon>
        <taxon>Poaceae</taxon>
        <taxon>PACMAD clade</taxon>
        <taxon>Arundinoideae</taxon>
        <taxon>Arundineae</taxon>
        <taxon>Arundo</taxon>
    </lineage>
</organism>
<dbReference type="EMBL" id="GBRH01166497">
    <property type="protein sequence ID" value="JAE31399.1"/>
    <property type="molecule type" value="Transcribed_RNA"/>
</dbReference>
<name>A0A0A9H6H6_ARUDO</name>
<protein>
    <submittedName>
        <fullName evidence="1">Uncharacterized protein</fullName>
    </submittedName>
</protein>
<accession>A0A0A9H6H6</accession>
<evidence type="ECO:0000313" key="1">
    <source>
        <dbReference type="EMBL" id="JAE31399.1"/>
    </source>
</evidence>
<proteinExistence type="predicted"/>
<sequence>MWTSGGLLQQWQGRGKEGGGVPRIWLPHRERAAPIMFPSYIKTNCVRHKILGIV</sequence>
<reference evidence="1" key="2">
    <citation type="journal article" date="2015" name="Data Brief">
        <title>Shoot transcriptome of the giant reed, Arundo donax.</title>
        <authorList>
            <person name="Barrero R.A."/>
            <person name="Guerrero F.D."/>
            <person name="Moolhuijzen P."/>
            <person name="Goolsby J.A."/>
            <person name="Tidwell J."/>
            <person name="Bellgard S.E."/>
            <person name="Bellgard M.I."/>
        </authorList>
    </citation>
    <scope>NUCLEOTIDE SEQUENCE</scope>
    <source>
        <tissue evidence="1">Shoot tissue taken approximately 20 cm above the soil surface</tissue>
    </source>
</reference>